<dbReference type="Gene3D" id="1.20.5.1930">
    <property type="match status" value="1"/>
</dbReference>
<feature type="coiled-coil region" evidence="1">
    <location>
        <begin position="122"/>
        <end position="156"/>
    </location>
</feature>
<dbReference type="Pfam" id="PF08448">
    <property type="entry name" value="PAS_4"/>
    <property type="match status" value="2"/>
</dbReference>
<dbReference type="Gene3D" id="3.30.565.10">
    <property type="entry name" value="Histidine kinase-like ATPase, C-terminal domain"/>
    <property type="match status" value="1"/>
</dbReference>
<dbReference type="GO" id="GO:0000155">
    <property type="term" value="F:phosphorelay sensor kinase activity"/>
    <property type="evidence" value="ECO:0007669"/>
    <property type="project" value="InterPro"/>
</dbReference>
<proteinExistence type="predicted"/>
<dbReference type="SMART" id="SM00086">
    <property type="entry name" value="PAC"/>
    <property type="match status" value="5"/>
</dbReference>
<dbReference type="Pfam" id="PF00989">
    <property type="entry name" value="PAS"/>
    <property type="match status" value="1"/>
</dbReference>
<accession>A0A366FJV5</accession>
<feature type="domain" description="PAS" evidence="3">
    <location>
        <begin position="1033"/>
        <end position="1103"/>
    </location>
</feature>
<dbReference type="SUPFAM" id="SSF55785">
    <property type="entry name" value="PYP-like sensor domain (PAS domain)"/>
    <property type="match status" value="11"/>
</dbReference>
<reference evidence="5 6" key="1">
    <citation type="submission" date="2018-06" db="EMBL/GenBank/DDBJ databases">
        <title>Genomic Encyclopedia of Type Strains, Phase IV (KMG-IV): sequencing the most valuable type-strain genomes for metagenomic binning, comparative biology and taxonomic classification.</title>
        <authorList>
            <person name="Goeker M."/>
        </authorList>
    </citation>
    <scope>NUCLEOTIDE SEQUENCE [LARGE SCALE GENOMIC DNA]</scope>
    <source>
        <strain evidence="5 6">DSM 24875</strain>
    </source>
</reference>
<dbReference type="PROSITE" id="PS50112">
    <property type="entry name" value="PAS"/>
    <property type="match status" value="2"/>
</dbReference>
<dbReference type="InterPro" id="IPR001610">
    <property type="entry name" value="PAC"/>
</dbReference>
<dbReference type="CDD" id="cd00130">
    <property type="entry name" value="PAS"/>
    <property type="match status" value="3"/>
</dbReference>
<dbReference type="InterPro" id="IPR013656">
    <property type="entry name" value="PAS_4"/>
</dbReference>
<evidence type="ECO:0000256" key="1">
    <source>
        <dbReference type="SAM" id="Coils"/>
    </source>
</evidence>
<dbReference type="PANTHER" id="PTHR44757">
    <property type="entry name" value="DIGUANYLATE CYCLASE DGCP"/>
    <property type="match status" value="1"/>
</dbReference>
<dbReference type="InterPro" id="IPR005467">
    <property type="entry name" value="His_kinase_dom"/>
</dbReference>
<dbReference type="SMART" id="SM00091">
    <property type="entry name" value="PAS"/>
    <property type="match status" value="10"/>
</dbReference>
<dbReference type="InterPro" id="IPR035965">
    <property type="entry name" value="PAS-like_dom_sf"/>
</dbReference>
<dbReference type="PROSITE" id="PS50113">
    <property type="entry name" value="PAC"/>
    <property type="match status" value="2"/>
</dbReference>
<dbReference type="Pfam" id="PF12860">
    <property type="entry name" value="PAS_7"/>
    <property type="match status" value="7"/>
</dbReference>
<dbReference type="GO" id="GO:0046983">
    <property type="term" value="F:protein dimerization activity"/>
    <property type="evidence" value="ECO:0007669"/>
    <property type="project" value="InterPro"/>
</dbReference>
<evidence type="ECO:0000259" key="4">
    <source>
        <dbReference type="PROSITE" id="PS50113"/>
    </source>
</evidence>
<keyword evidence="6" id="KW-1185">Reference proteome</keyword>
<feature type="domain" description="PAC" evidence="4">
    <location>
        <begin position="79"/>
        <end position="131"/>
    </location>
</feature>
<evidence type="ECO:0000259" key="2">
    <source>
        <dbReference type="PROSITE" id="PS50109"/>
    </source>
</evidence>
<dbReference type="GO" id="GO:0016020">
    <property type="term" value="C:membrane"/>
    <property type="evidence" value="ECO:0007669"/>
    <property type="project" value="InterPro"/>
</dbReference>
<dbReference type="SMART" id="SM00387">
    <property type="entry name" value="HATPase_c"/>
    <property type="match status" value="1"/>
</dbReference>
<evidence type="ECO:0000259" key="3">
    <source>
        <dbReference type="PROSITE" id="PS50112"/>
    </source>
</evidence>
<dbReference type="Pfam" id="PF13188">
    <property type="entry name" value="PAS_8"/>
    <property type="match status" value="1"/>
</dbReference>
<dbReference type="Pfam" id="PF02518">
    <property type="entry name" value="HATPase_c"/>
    <property type="match status" value="1"/>
</dbReference>
<dbReference type="InterPro" id="IPR003594">
    <property type="entry name" value="HATPase_dom"/>
</dbReference>
<feature type="domain" description="PAC" evidence="4">
    <location>
        <begin position="1229"/>
        <end position="1284"/>
    </location>
</feature>
<keyword evidence="1" id="KW-0175">Coiled coil</keyword>
<dbReference type="GO" id="GO:0006355">
    <property type="term" value="P:regulation of DNA-templated transcription"/>
    <property type="evidence" value="ECO:0007669"/>
    <property type="project" value="InterPro"/>
</dbReference>
<comment type="caution">
    <text evidence="5">The sequence shown here is derived from an EMBL/GenBank/DDBJ whole genome shotgun (WGS) entry which is preliminary data.</text>
</comment>
<dbReference type="InterPro" id="IPR000700">
    <property type="entry name" value="PAS-assoc_C"/>
</dbReference>
<dbReference type="Proteomes" id="UP000253529">
    <property type="component" value="Unassembled WGS sequence"/>
</dbReference>
<dbReference type="InterPro" id="IPR052155">
    <property type="entry name" value="Biofilm_reg_signaling"/>
</dbReference>
<dbReference type="Pfam" id="PF07730">
    <property type="entry name" value="HisKA_3"/>
    <property type="match status" value="1"/>
</dbReference>
<dbReference type="PROSITE" id="PS50109">
    <property type="entry name" value="HIS_KIN"/>
    <property type="match status" value="1"/>
</dbReference>
<dbReference type="InterPro" id="IPR011712">
    <property type="entry name" value="Sig_transdc_His_kin_sub3_dim/P"/>
</dbReference>
<dbReference type="InterPro" id="IPR013767">
    <property type="entry name" value="PAS_fold"/>
</dbReference>
<dbReference type="PANTHER" id="PTHR44757:SF2">
    <property type="entry name" value="BIOFILM ARCHITECTURE MAINTENANCE PROTEIN MBAA"/>
    <property type="match status" value="1"/>
</dbReference>
<dbReference type="CDD" id="cd16917">
    <property type="entry name" value="HATPase_UhpB-NarQ-NarX-like"/>
    <property type="match status" value="1"/>
</dbReference>
<dbReference type="InterPro" id="IPR036890">
    <property type="entry name" value="HATPase_C_sf"/>
</dbReference>
<protein>
    <submittedName>
        <fullName evidence="5">PAS domain S-box-containing protein</fullName>
    </submittedName>
</protein>
<gene>
    <name evidence="5" type="ORF">DFR50_10913</name>
</gene>
<dbReference type="NCBIfam" id="TIGR00229">
    <property type="entry name" value="sensory_box"/>
    <property type="match status" value="4"/>
</dbReference>
<evidence type="ECO:0000313" key="5">
    <source>
        <dbReference type="EMBL" id="RBP14260.1"/>
    </source>
</evidence>
<dbReference type="OrthoDB" id="9778496at2"/>
<dbReference type="EMBL" id="QNRK01000009">
    <property type="protein sequence ID" value="RBP14260.1"/>
    <property type="molecule type" value="Genomic_DNA"/>
</dbReference>
<sequence length="1630" mass="180376">MIAAMVLVSDSLRQFVAQSPKAMAMFDREMRYLAASARWLAFMGLERTPVGRGHYEDYPDGGGIWKGAHRRCLAGAIETSEGERFVRPDGRVRWLSYEICPWRDGDGAIGGLVISGDDVTARIEAEQRAEDLTRRLEEALRRAEEAERRLGDAIEIIPGGFLLYNSDDRLVVCNQATREMYPALADVLRPGAPFDRILRAGLDRGHGPVEPGQEEAWVRARTERRRNPSGAIEQLTVAGRWIRIEERRTSDGGLVALRTDITDLKTRENALAEKTALLETVLENMGEGIAVFDRNLKLMMWNDAAAQLLDAPELARLGTDFEDVVRLRVAHGDFGDVGAEARVRDAVAQFRAGRPWIRTERRPNGRLIEVRFHPLPDGGAVYVLRDVTEQAEAESKLAEKTALLEATLQNMGEGIAAFDADRRLLLVNDFAVRMGKIPPEIARPGAAYDDVLRFLSGTDETGSGDVESFVAPRIAQFLAQKPFVGARRLNDGRVMETRFTPTPAGGGIYMYRDVTERAAFEAQLAQKSALLEAALENMGEGFSVYGPDLRLVIRSKICIDMLELPPALLQPDTSFEEVMRFRAQRGDFGEGDVESLVAFRIARFRAQEPWSETRRDRNGRAIELRFNPTPEGGGVFIFHDITKRADAEAKLAQRTALLETTLENTGDGIAVFGPNLELLTYNRVIAEMLDLRAAMSSGVSLAEIIRLRAKRGDFGDVDPDASVRERIGRFRARARWSERVVLAGRVVDVHFNPMPDGGGVYVMRDVTERADAEAKLAERTALLEATLENMGEGISVYGPDLRLRTFNAAAATMFDAPAELGRPGTPFADIVRFQALRGDLGNVDAEAAVLDRIAQFRRRKPWTRTRRTPNGRVFETRFNPTPDGGGIYIFRDVTERAEQDAKLAEKTALLETVLENIGEAIAVYGPDLRLRMCNAVMADMLGAPPGLLTPGGSREDLVRFCAARGDYGDKDVEEAVRERLARFRAQEPRSAMRTMHDGRRVEAYFRPMPDRGGLFVLHDVTERERNEARIREEEAKFRSLVEQDVAGIVIVRDDGTIGYCNGCFAGMIGYARDELVGRPLLDIVPEGERPVVMRHLRGQFETGAVAQIASTLRARDGGVIEILVNASRSTVEGRLASIAIVLDVTARNTAQRALASAAAILAAVHESSPDGILVVDPAARILSVNKRFGEIMDLPAELLAPGRDGPALAMAAQRMLDGEAFLRGVRHDSEHPAELVHDELTLRDGRVLDRISSPLETADGEFLGRILFLRDISQRRRAEASLRASEERFRMLIEEAPDAILLIDFDNDRLVAANKAAERLFGVSREVILERGAQHFHAAHRPDAPPLAQSLAEHNERALAGEEVNYERRIRRPSGEERLTRVTLVRLQSNVRLLRASYVDVTDQRAAEAKLSEVLRSVVDRQEEERQRIARELHDSLGQYLAAVNIKLETFNQGLAVGSPLRAGVADLKGLTGAIGNEVSRLAWEMRPTALDDIGLEAAIQQFLDEWARRSGMRFDVHLALKGRRLPGNVETALYRVLQEGITNIVKHAHAGNVGVVLKASANDVVMIVEDNGVGFDPETLTRASSRLGLLGMRERLAAIHGGLEIETRPGEGTALIIRVTLDASTDTRR</sequence>
<dbReference type="Gene3D" id="3.30.450.20">
    <property type="entry name" value="PAS domain"/>
    <property type="match status" value="11"/>
</dbReference>
<dbReference type="SUPFAM" id="SSF55874">
    <property type="entry name" value="ATPase domain of HSP90 chaperone/DNA topoisomerase II/histidine kinase"/>
    <property type="match status" value="1"/>
</dbReference>
<organism evidence="5 6">
    <name type="scientific">Roseiarcus fermentans</name>
    <dbReference type="NCBI Taxonomy" id="1473586"/>
    <lineage>
        <taxon>Bacteria</taxon>
        <taxon>Pseudomonadati</taxon>
        <taxon>Pseudomonadota</taxon>
        <taxon>Alphaproteobacteria</taxon>
        <taxon>Hyphomicrobiales</taxon>
        <taxon>Roseiarcaceae</taxon>
        <taxon>Roseiarcus</taxon>
    </lineage>
</organism>
<name>A0A366FJV5_9HYPH</name>
<dbReference type="InterPro" id="IPR000014">
    <property type="entry name" value="PAS"/>
</dbReference>
<evidence type="ECO:0000313" key="6">
    <source>
        <dbReference type="Proteomes" id="UP000253529"/>
    </source>
</evidence>
<feature type="domain" description="PAS" evidence="3">
    <location>
        <begin position="1285"/>
        <end position="1362"/>
    </location>
</feature>
<feature type="domain" description="Histidine kinase" evidence="2">
    <location>
        <begin position="1534"/>
        <end position="1624"/>
    </location>
</feature>